<comment type="caution">
    <text evidence="2">The sequence shown here is derived from an EMBL/GenBank/DDBJ whole genome shotgun (WGS) entry which is preliminary data.</text>
</comment>
<dbReference type="Gene3D" id="3.10.310.70">
    <property type="match status" value="1"/>
</dbReference>
<accession>H3KFR8</accession>
<feature type="domain" description="Amidohydrolase 3" evidence="1">
    <location>
        <begin position="85"/>
        <end position="190"/>
    </location>
</feature>
<reference evidence="2 3" key="1">
    <citation type="submission" date="2011-11" db="EMBL/GenBank/DDBJ databases">
        <authorList>
            <person name="Weinstock G."/>
            <person name="Sodergren E."/>
            <person name="Clifton S."/>
            <person name="Fulton L."/>
            <person name="Fulton B."/>
            <person name="Courtney L."/>
            <person name="Fronick C."/>
            <person name="Harrison M."/>
            <person name="Strong C."/>
            <person name="Farmer C."/>
            <person name="Delahaunty K."/>
            <person name="Markovic C."/>
            <person name="Hall O."/>
            <person name="Minx P."/>
            <person name="Tomlinson C."/>
            <person name="Mitreva M."/>
            <person name="Hou S."/>
            <person name="Chen J."/>
            <person name="Wollam A."/>
            <person name="Pepin K.H."/>
            <person name="Johnson M."/>
            <person name="Bhonagiri V."/>
            <person name="Zhang X."/>
            <person name="Suruliraj S."/>
            <person name="Warren W."/>
            <person name="Chinwalla A."/>
            <person name="Mardis E.R."/>
            <person name="Wilson R.K."/>
        </authorList>
    </citation>
    <scope>NUCLEOTIDE SEQUENCE [LARGE SCALE GENOMIC DNA]</scope>
    <source>
        <strain evidence="2 3">YIT 11816</strain>
    </source>
</reference>
<dbReference type="Gene3D" id="3.20.20.140">
    <property type="entry name" value="Metal-dependent hydrolases"/>
    <property type="match status" value="1"/>
</dbReference>
<feature type="non-terminal residue" evidence="2">
    <location>
        <position position="1"/>
    </location>
</feature>
<evidence type="ECO:0000313" key="2">
    <source>
        <dbReference type="EMBL" id="EHY31040.1"/>
    </source>
</evidence>
<dbReference type="GO" id="GO:0016810">
    <property type="term" value="F:hydrolase activity, acting on carbon-nitrogen (but not peptide) bonds"/>
    <property type="evidence" value="ECO:0007669"/>
    <property type="project" value="InterPro"/>
</dbReference>
<dbReference type="Proteomes" id="UP000004956">
    <property type="component" value="Unassembled WGS sequence"/>
</dbReference>
<feature type="non-terminal residue" evidence="2">
    <location>
        <position position="190"/>
    </location>
</feature>
<dbReference type="Gene3D" id="2.30.40.10">
    <property type="entry name" value="Urease, subunit C, domain 1"/>
    <property type="match status" value="1"/>
</dbReference>
<sequence length="190" mass="21306">NFISLLFLRQVPEAILYKVRLHSDGLRPSLTGPTNLLHLFRTNAPMRTLYTHARLPDDVGSPALDRFAVDGDRFADPDSDAHWDRVVDLNGAVIRPAFMDLHTHPSIVAETLDALAATPPLVDSIESLIERLREHAATHPEGWILGWGYDESLLAEHRTPTREDLNRVSATRPVMVRRSDCHRLVVNDAA</sequence>
<dbReference type="Pfam" id="PF07969">
    <property type="entry name" value="Amidohydro_3"/>
    <property type="match status" value="1"/>
</dbReference>
<keyword evidence="3" id="KW-1185">Reference proteome</keyword>
<protein>
    <recommendedName>
        <fullName evidence="1">Amidohydrolase 3 domain-containing protein</fullName>
    </recommendedName>
</protein>
<dbReference type="EMBL" id="AFBQ01000238">
    <property type="protein sequence ID" value="EHY31040.1"/>
    <property type="molecule type" value="Genomic_DNA"/>
</dbReference>
<dbReference type="InterPro" id="IPR013108">
    <property type="entry name" value="Amidohydro_3"/>
</dbReference>
<dbReference type="PANTHER" id="PTHR22642:SF2">
    <property type="entry name" value="PROTEIN LONG AFTER FAR-RED 3"/>
    <property type="match status" value="1"/>
</dbReference>
<organism evidence="2 3">
    <name type="scientific">Sutterella parvirubra YIT 11816</name>
    <dbReference type="NCBI Taxonomy" id="762967"/>
    <lineage>
        <taxon>Bacteria</taxon>
        <taxon>Pseudomonadati</taxon>
        <taxon>Pseudomonadota</taxon>
        <taxon>Betaproteobacteria</taxon>
        <taxon>Burkholderiales</taxon>
        <taxon>Sutterellaceae</taxon>
        <taxon>Sutterella</taxon>
    </lineage>
</organism>
<dbReference type="HOGENOM" id="CLU_1430976_0_0_4"/>
<proteinExistence type="predicted"/>
<gene>
    <name evidence="2" type="ORF">HMPREF9440_01587</name>
</gene>
<dbReference type="InterPro" id="IPR011059">
    <property type="entry name" value="Metal-dep_hydrolase_composite"/>
</dbReference>
<evidence type="ECO:0000313" key="3">
    <source>
        <dbReference type="Proteomes" id="UP000004956"/>
    </source>
</evidence>
<evidence type="ECO:0000259" key="1">
    <source>
        <dbReference type="Pfam" id="PF07969"/>
    </source>
</evidence>
<dbReference type="PANTHER" id="PTHR22642">
    <property type="entry name" value="IMIDAZOLONEPROPIONASE"/>
    <property type="match status" value="1"/>
</dbReference>
<dbReference type="AlphaFoldDB" id="H3KFR8"/>
<name>H3KFR8_9BURK</name>